<name>A0AAN6NL76_9PEZI</name>
<keyword evidence="2" id="KW-1185">Reference proteome</keyword>
<reference evidence="1" key="2">
    <citation type="submission" date="2023-06" db="EMBL/GenBank/DDBJ databases">
        <authorList>
            <consortium name="Lawrence Berkeley National Laboratory"/>
            <person name="Mondo S.J."/>
            <person name="Hensen N."/>
            <person name="Bonometti L."/>
            <person name="Westerberg I."/>
            <person name="Brannstrom I.O."/>
            <person name="Guillou S."/>
            <person name="Cros-Aarteil S."/>
            <person name="Calhoun S."/>
            <person name="Haridas S."/>
            <person name="Kuo A."/>
            <person name="Pangilinan J."/>
            <person name="Riley R."/>
            <person name="Labutti K."/>
            <person name="Andreopoulos B."/>
            <person name="Lipzen A."/>
            <person name="Chen C."/>
            <person name="Yanf M."/>
            <person name="Daum C."/>
            <person name="Ng V."/>
            <person name="Clum A."/>
            <person name="Steindorff A."/>
            <person name="Ohm R."/>
            <person name="Martin F."/>
            <person name="Silar P."/>
            <person name="Natvig D."/>
            <person name="Lalanne C."/>
            <person name="Gautier V."/>
            <person name="Ament-Velasquez S.L."/>
            <person name="Kruys A."/>
            <person name="Hutchinson M.I."/>
            <person name="Powell A.J."/>
            <person name="Barry K."/>
            <person name="Miller A.N."/>
            <person name="Grigoriev I.V."/>
            <person name="Debuchy R."/>
            <person name="Gladieux P."/>
            <person name="Thoren M.H."/>
            <person name="Johannesson H."/>
        </authorList>
    </citation>
    <scope>NUCLEOTIDE SEQUENCE</scope>
    <source>
        <strain evidence="1">CBS 626.80</strain>
    </source>
</reference>
<organism evidence="1 2">
    <name type="scientific">Pseudoneurospora amorphoporcata</name>
    <dbReference type="NCBI Taxonomy" id="241081"/>
    <lineage>
        <taxon>Eukaryota</taxon>
        <taxon>Fungi</taxon>
        <taxon>Dikarya</taxon>
        <taxon>Ascomycota</taxon>
        <taxon>Pezizomycotina</taxon>
        <taxon>Sordariomycetes</taxon>
        <taxon>Sordariomycetidae</taxon>
        <taxon>Sordariales</taxon>
        <taxon>Sordariaceae</taxon>
        <taxon>Pseudoneurospora</taxon>
    </lineage>
</organism>
<evidence type="ECO:0000313" key="2">
    <source>
        <dbReference type="Proteomes" id="UP001303222"/>
    </source>
</evidence>
<protein>
    <submittedName>
        <fullName evidence="1">Uncharacterized protein</fullName>
    </submittedName>
</protein>
<comment type="caution">
    <text evidence="1">The sequence shown here is derived from an EMBL/GenBank/DDBJ whole genome shotgun (WGS) entry which is preliminary data.</text>
</comment>
<dbReference type="AlphaFoldDB" id="A0AAN6NL76"/>
<accession>A0AAN6NL76</accession>
<dbReference type="EMBL" id="MU859330">
    <property type="protein sequence ID" value="KAK3947625.1"/>
    <property type="molecule type" value="Genomic_DNA"/>
</dbReference>
<proteinExistence type="predicted"/>
<dbReference type="Proteomes" id="UP001303222">
    <property type="component" value="Unassembled WGS sequence"/>
</dbReference>
<evidence type="ECO:0000313" key="1">
    <source>
        <dbReference type="EMBL" id="KAK3947625.1"/>
    </source>
</evidence>
<reference evidence="1" key="1">
    <citation type="journal article" date="2023" name="Mol. Phylogenet. Evol.">
        <title>Genome-scale phylogeny and comparative genomics of the fungal order Sordariales.</title>
        <authorList>
            <person name="Hensen N."/>
            <person name="Bonometti L."/>
            <person name="Westerberg I."/>
            <person name="Brannstrom I.O."/>
            <person name="Guillou S."/>
            <person name="Cros-Aarteil S."/>
            <person name="Calhoun S."/>
            <person name="Haridas S."/>
            <person name="Kuo A."/>
            <person name="Mondo S."/>
            <person name="Pangilinan J."/>
            <person name="Riley R."/>
            <person name="LaButti K."/>
            <person name="Andreopoulos B."/>
            <person name="Lipzen A."/>
            <person name="Chen C."/>
            <person name="Yan M."/>
            <person name="Daum C."/>
            <person name="Ng V."/>
            <person name="Clum A."/>
            <person name="Steindorff A."/>
            <person name="Ohm R.A."/>
            <person name="Martin F."/>
            <person name="Silar P."/>
            <person name="Natvig D.O."/>
            <person name="Lalanne C."/>
            <person name="Gautier V."/>
            <person name="Ament-Velasquez S.L."/>
            <person name="Kruys A."/>
            <person name="Hutchinson M.I."/>
            <person name="Powell A.J."/>
            <person name="Barry K."/>
            <person name="Miller A.N."/>
            <person name="Grigoriev I.V."/>
            <person name="Debuchy R."/>
            <person name="Gladieux P."/>
            <person name="Hiltunen Thoren M."/>
            <person name="Johannesson H."/>
        </authorList>
    </citation>
    <scope>NUCLEOTIDE SEQUENCE</scope>
    <source>
        <strain evidence="1">CBS 626.80</strain>
    </source>
</reference>
<gene>
    <name evidence="1" type="ORF">QBC32DRAFT_374158</name>
</gene>
<sequence length="103" mass="11538">MDHTNPVHLSHPQSEKDFLSQYYARLSLADTDADKKSLIPTTIGLTITTVTGIASTSTPKAMEDYTIEYCCDYMKAKNLLRGKEKLIELLQNELSRTLSIRGS</sequence>